<feature type="transmembrane region" description="Helical" evidence="1">
    <location>
        <begin position="103"/>
        <end position="122"/>
    </location>
</feature>
<keyword evidence="1" id="KW-0812">Transmembrane</keyword>
<feature type="transmembrane region" description="Helical" evidence="1">
    <location>
        <begin position="20"/>
        <end position="41"/>
    </location>
</feature>
<dbReference type="EMBL" id="BORQ01000002">
    <property type="protein sequence ID" value="GIO30724.1"/>
    <property type="molecule type" value="Genomic_DNA"/>
</dbReference>
<dbReference type="Pfam" id="PF11085">
    <property type="entry name" value="YqhR"/>
    <property type="match status" value="1"/>
</dbReference>
<sequence length="169" mass="19049">MTFDASAIRQKPQKGPTNPFAFSVELGFFAGFVWGAIHWLFHTLHFTKVIPGFLGRPFFNDTFLKSGAGQLAGWLFFIALSVIASVIYGMLFRKLRGPWPGIVYGIVWWCVIFAAAGPALNMVTPLNRLGWNSITSEFCLFLLWGLFIGYTVAFEFTDERKREPKQAKA</sequence>
<dbReference type="AlphaFoldDB" id="A0A919XDU9"/>
<gene>
    <name evidence="2" type="primary">yqhR</name>
    <name evidence="2" type="ORF">J2TS6_18650</name>
</gene>
<dbReference type="Proteomes" id="UP000679779">
    <property type="component" value="Unassembled WGS sequence"/>
</dbReference>
<name>A0A919XDU9_9BACL</name>
<dbReference type="InterPro" id="IPR024563">
    <property type="entry name" value="YqhR"/>
</dbReference>
<evidence type="ECO:0000313" key="3">
    <source>
        <dbReference type="Proteomes" id="UP000679779"/>
    </source>
</evidence>
<comment type="caution">
    <text evidence="2">The sequence shown here is derived from an EMBL/GenBank/DDBJ whole genome shotgun (WGS) entry which is preliminary data.</text>
</comment>
<keyword evidence="1" id="KW-1133">Transmembrane helix</keyword>
<evidence type="ECO:0000256" key="1">
    <source>
        <dbReference type="SAM" id="Phobius"/>
    </source>
</evidence>
<evidence type="ECO:0000313" key="2">
    <source>
        <dbReference type="EMBL" id="GIO30724.1"/>
    </source>
</evidence>
<proteinExistence type="predicted"/>
<keyword evidence="3" id="KW-1185">Reference proteome</keyword>
<organism evidence="2 3">
    <name type="scientific">Paenibacillus albilobatus</name>
    <dbReference type="NCBI Taxonomy" id="2716884"/>
    <lineage>
        <taxon>Bacteria</taxon>
        <taxon>Bacillati</taxon>
        <taxon>Bacillota</taxon>
        <taxon>Bacilli</taxon>
        <taxon>Bacillales</taxon>
        <taxon>Paenibacillaceae</taxon>
        <taxon>Paenibacillus</taxon>
    </lineage>
</organism>
<dbReference type="RefSeq" id="WP_160041039.1">
    <property type="nucleotide sequence ID" value="NZ_BORQ01000002.1"/>
</dbReference>
<feature type="transmembrane region" description="Helical" evidence="1">
    <location>
        <begin position="134"/>
        <end position="156"/>
    </location>
</feature>
<reference evidence="2" key="1">
    <citation type="submission" date="2021-03" db="EMBL/GenBank/DDBJ databases">
        <title>Antimicrobial resistance genes in bacteria isolated from Japanese honey, and their potential for conferring macrolide and lincosamide resistance in the American foulbrood pathogen Paenibacillus larvae.</title>
        <authorList>
            <person name="Okamoto M."/>
            <person name="Kumagai M."/>
            <person name="Kanamori H."/>
            <person name="Takamatsu D."/>
        </authorList>
    </citation>
    <scope>NUCLEOTIDE SEQUENCE</scope>
    <source>
        <strain evidence="2">J2TS6</strain>
    </source>
</reference>
<keyword evidence="1" id="KW-0472">Membrane</keyword>
<protein>
    <submittedName>
        <fullName evidence="2">Uncharacterized protein</fullName>
    </submittedName>
</protein>
<feature type="transmembrane region" description="Helical" evidence="1">
    <location>
        <begin position="71"/>
        <end position="91"/>
    </location>
</feature>
<accession>A0A919XDU9</accession>